<dbReference type="PROSITE" id="PS50011">
    <property type="entry name" value="PROTEIN_KINASE_DOM"/>
    <property type="match status" value="1"/>
</dbReference>
<feature type="domain" description="Protein kinase" evidence="9">
    <location>
        <begin position="1"/>
        <end position="241"/>
    </location>
</feature>
<accession>A0A348AL56</accession>
<dbReference type="GO" id="GO:0004674">
    <property type="term" value="F:protein serine/threonine kinase activity"/>
    <property type="evidence" value="ECO:0007669"/>
    <property type="project" value="UniProtKB-KW"/>
</dbReference>
<dbReference type="GO" id="GO:0106310">
    <property type="term" value="F:protein serine kinase activity"/>
    <property type="evidence" value="ECO:0007669"/>
    <property type="project" value="RHEA"/>
</dbReference>
<comment type="catalytic activity">
    <reaction evidence="7">
        <text>L-threonyl-[protein] + ATP = O-phospho-L-threonyl-[protein] + ADP + H(+)</text>
        <dbReference type="Rhea" id="RHEA:46608"/>
        <dbReference type="Rhea" id="RHEA-COMP:11060"/>
        <dbReference type="Rhea" id="RHEA-COMP:11605"/>
        <dbReference type="ChEBI" id="CHEBI:15378"/>
        <dbReference type="ChEBI" id="CHEBI:30013"/>
        <dbReference type="ChEBI" id="CHEBI:30616"/>
        <dbReference type="ChEBI" id="CHEBI:61977"/>
        <dbReference type="ChEBI" id="CHEBI:456216"/>
        <dbReference type="EC" id="2.7.11.1"/>
    </reaction>
</comment>
<dbReference type="EC" id="2.7.11.1" evidence="1"/>
<evidence type="ECO:0000313" key="11">
    <source>
        <dbReference type="Proteomes" id="UP000276437"/>
    </source>
</evidence>
<dbReference type="AlphaFoldDB" id="A0A348AL56"/>
<dbReference type="PROSITE" id="PS00109">
    <property type="entry name" value="PROTEIN_KINASE_TYR"/>
    <property type="match status" value="1"/>
</dbReference>
<dbReference type="InterPro" id="IPR000719">
    <property type="entry name" value="Prot_kinase_dom"/>
</dbReference>
<dbReference type="Proteomes" id="UP000276437">
    <property type="component" value="Chromosome"/>
</dbReference>
<evidence type="ECO:0000256" key="7">
    <source>
        <dbReference type="ARBA" id="ARBA00047899"/>
    </source>
</evidence>
<evidence type="ECO:0000313" key="10">
    <source>
        <dbReference type="EMBL" id="BBB91804.1"/>
    </source>
</evidence>
<dbReference type="OrthoDB" id="9757917at2"/>
<dbReference type="EMBL" id="AP018449">
    <property type="protein sequence ID" value="BBB91804.1"/>
    <property type="molecule type" value="Genomic_DNA"/>
</dbReference>
<gene>
    <name evidence="10" type="primary">spkB</name>
    <name evidence="10" type="ORF">MAMMFC1_02489</name>
</gene>
<evidence type="ECO:0000259" key="9">
    <source>
        <dbReference type="PROSITE" id="PS50011"/>
    </source>
</evidence>
<keyword evidence="4" id="KW-0547">Nucleotide-binding</keyword>
<dbReference type="SUPFAM" id="SSF56112">
    <property type="entry name" value="Protein kinase-like (PK-like)"/>
    <property type="match status" value="1"/>
</dbReference>
<evidence type="ECO:0000256" key="2">
    <source>
        <dbReference type="ARBA" id="ARBA00022527"/>
    </source>
</evidence>
<dbReference type="InterPro" id="IPR011009">
    <property type="entry name" value="Kinase-like_dom_sf"/>
</dbReference>
<dbReference type="PANTHER" id="PTHR24363:SF0">
    <property type="entry name" value="SERINE_THREONINE KINASE LIKE DOMAIN CONTAINING 1"/>
    <property type="match status" value="1"/>
</dbReference>
<keyword evidence="11" id="KW-1185">Reference proteome</keyword>
<evidence type="ECO:0000256" key="4">
    <source>
        <dbReference type="ARBA" id="ARBA00022741"/>
    </source>
</evidence>
<keyword evidence="2" id="KW-0723">Serine/threonine-protein kinase</keyword>
<sequence>MVVKVIKAGRYYAMKVCSQQYLRQIRQPPCAAADLCRREAEVLKCIRHPEIPGYVDFFQYEGLFCLVEEYMPGDTLAMAISSDYRYQEEEVREIILKLLLILEFLHTPTAGKPAVIHRDLRLSNLIMIDGRLVLIDFGLAYRIQNCSDMELLVQCQMARTDVDDSLSYVENRNGFSLQSDLFGAGVVAVDLFTNSAIGDEGTSWEQKIPVSRPFILYIRKLLGVEGVFASCSEAMKYLRSI</sequence>
<dbReference type="KEGG" id="mana:MAMMFC1_02489"/>
<dbReference type="PANTHER" id="PTHR24363">
    <property type="entry name" value="SERINE/THREONINE PROTEIN KINASE"/>
    <property type="match status" value="1"/>
</dbReference>
<evidence type="ECO:0000256" key="5">
    <source>
        <dbReference type="ARBA" id="ARBA00022777"/>
    </source>
</evidence>
<name>A0A348AL56_9FIRM</name>
<evidence type="ECO:0000256" key="1">
    <source>
        <dbReference type="ARBA" id="ARBA00012513"/>
    </source>
</evidence>
<dbReference type="InterPro" id="IPR008266">
    <property type="entry name" value="Tyr_kinase_AS"/>
</dbReference>
<comment type="catalytic activity">
    <reaction evidence="8">
        <text>L-seryl-[protein] + ATP = O-phospho-L-seryl-[protein] + ADP + H(+)</text>
        <dbReference type="Rhea" id="RHEA:17989"/>
        <dbReference type="Rhea" id="RHEA-COMP:9863"/>
        <dbReference type="Rhea" id="RHEA-COMP:11604"/>
        <dbReference type="ChEBI" id="CHEBI:15378"/>
        <dbReference type="ChEBI" id="CHEBI:29999"/>
        <dbReference type="ChEBI" id="CHEBI:30616"/>
        <dbReference type="ChEBI" id="CHEBI:83421"/>
        <dbReference type="ChEBI" id="CHEBI:456216"/>
        <dbReference type="EC" id="2.7.11.1"/>
    </reaction>
</comment>
<organism evidence="10 11">
    <name type="scientific">Methylomusa anaerophila</name>
    <dbReference type="NCBI Taxonomy" id="1930071"/>
    <lineage>
        <taxon>Bacteria</taxon>
        <taxon>Bacillati</taxon>
        <taxon>Bacillota</taxon>
        <taxon>Negativicutes</taxon>
        <taxon>Selenomonadales</taxon>
        <taxon>Sporomusaceae</taxon>
        <taxon>Methylomusa</taxon>
    </lineage>
</organism>
<dbReference type="SMART" id="SM00220">
    <property type="entry name" value="S_TKc"/>
    <property type="match status" value="1"/>
</dbReference>
<protein>
    <recommendedName>
        <fullName evidence="1">non-specific serine/threonine protein kinase</fullName>
        <ecNumber evidence="1">2.7.11.1</ecNumber>
    </recommendedName>
</protein>
<evidence type="ECO:0000256" key="3">
    <source>
        <dbReference type="ARBA" id="ARBA00022679"/>
    </source>
</evidence>
<dbReference type="GO" id="GO:0005524">
    <property type="term" value="F:ATP binding"/>
    <property type="evidence" value="ECO:0007669"/>
    <property type="project" value="UniProtKB-KW"/>
</dbReference>
<reference evidence="10 11" key="1">
    <citation type="journal article" date="2018" name="Int. J. Syst. Evol. Microbiol.">
        <title>Methylomusa anaerophila gen. nov., sp. nov., an anaerobic methanol-utilizing bacterium isolated from a microbial fuel cell.</title>
        <authorList>
            <person name="Amano N."/>
            <person name="Yamamuro A."/>
            <person name="Miyahara M."/>
            <person name="Kouzuma A."/>
            <person name="Abe T."/>
            <person name="Watanabe K."/>
        </authorList>
    </citation>
    <scope>NUCLEOTIDE SEQUENCE [LARGE SCALE GENOMIC DNA]</scope>
    <source>
        <strain evidence="10 11">MMFC1</strain>
    </source>
</reference>
<proteinExistence type="predicted"/>
<dbReference type="Pfam" id="PF00069">
    <property type="entry name" value="Pkinase"/>
    <property type="match status" value="1"/>
</dbReference>
<keyword evidence="5 10" id="KW-0418">Kinase</keyword>
<evidence type="ECO:0000256" key="6">
    <source>
        <dbReference type="ARBA" id="ARBA00022840"/>
    </source>
</evidence>
<dbReference type="Gene3D" id="1.10.510.10">
    <property type="entry name" value="Transferase(Phosphotransferase) domain 1"/>
    <property type="match status" value="1"/>
</dbReference>
<evidence type="ECO:0000256" key="8">
    <source>
        <dbReference type="ARBA" id="ARBA00048679"/>
    </source>
</evidence>
<keyword evidence="3 10" id="KW-0808">Transferase</keyword>
<keyword evidence="6" id="KW-0067">ATP-binding</keyword>